<gene>
    <name evidence="3" type="ORF">CR165_14140</name>
</gene>
<evidence type="ECO:0000256" key="1">
    <source>
        <dbReference type="ARBA" id="ARBA00009387"/>
    </source>
</evidence>
<comment type="caution">
    <text evidence="3">The sequence shown here is derived from an EMBL/GenBank/DDBJ whole genome shotgun (WGS) entry which is preliminary data.</text>
</comment>
<dbReference type="Pfam" id="PF01464">
    <property type="entry name" value="SLT"/>
    <property type="match status" value="1"/>
</dbReference>
<name>A0A2U1V2E4_9PROT</name>
<dbReference type="RefSeq" id="WP_109517656.1">
    <property type="nucleotide sequence ID" value="NZ_PDOA01000009.1"/>
</dbReference>
<dbReference type="EMBL" id="PDOA01000009">
    <property type="protein sequence ID" value="PWC28089.1"/>
    <property type="molecule type" value="Genomic_DNA"/>
</dbReference>
<evidence type="ECO:0000313" key="3">
    <source>
        <dbReference type="EMBL" id="PWC28089.1"/>
    </source>
</evidence>
<dbReference type="InterPro" id="IPR008258">
    <property type="entry name" value="Transglycosylase_SLT_dom_1"/>
</dbReference>
<keyword evidence="4" id="KW-1185">Reference proteome</keyword>
<dbReference type="Gene3D" id="1.10.530.10">
    <property type="match status" value="1"/>
</dbReference>
<dbReference type="Proteomes" id="UP000245048">
    <property type="component" value="Unassembled WGS sequence"/>
</dbReference>
<accession>A0A2U1V2E4</accession>
<organism evidence="3 4">
    <name type="scientific">Teichococcus aestuarii</name>
    <dbReference type="NCBI Taxonomy" id="568898"/>
    <lineage>
        <taxon>Bacteria</taxon>
        <taxon>Pseudomonadati</taxon>
        <taxon>Pseudomonadota</taxon>
        <taxon>Alphaproteobacteria</taxon>
        <taxon>Acetobacterales</taxon>
        <taxon>Roseomonadaceae</taxon>
        <taxon>Roseomonas</taxon>
    </lineage>
</organism>
<dbReference type="SUPFAM" id="SSF53955">
    <property type="entry name" value="Lysozyme-like"/>
    <property type="match status" value="1"/>
</dbReference>
<reference evidence="4" key="1">
    <citation type="submission" date="2017-10" db="EMBL/GenBank/DDBJ databases">
        <authorList>
            <person name="Toshchakov S.V."/>
            <person name="Goeva M.A."/>
        </authorList>
    </citation>
    <scope>NUCLEOTIDE SEQUENCE [LARGE SCALE GENOMIC DNA]</scope>
    <source>
        <strain evidence="4">JR1/69-1-13</strain>
    </source>
</reference>
<proteinExistence type="inferred from homology"/>
<dbReference type="InterPro" id="IPR023346">
    <property type="entry name" value="Lysozyme-like_dom_sf"/>
</dbReference>
<sequence>MASGPRSACLAAARTAEKKHDLPEGLLVAIALAESGLHAHALSVGGRAYYPESRSEARAILAGAKASQSVMAGCLQVNTRVHASAGQDWPLDAARSADWAAGYLRRHYNNSGNWADALRRWNGGGPNAEKLVCRVEAKLQVVRPGYRILGNPACGKTQAARLRRDAQAHLELAEASD</sequence>
<dbReference type="AlphaFoldDB" id="A0A2U1V2E4"/>
<evidence type="ECO:0000313" key="4">
    <source>
        <dbReference type="Proteomes" id="UP000245048"/>
    </source>
</evidence>
<comment type="similarity">
    <text evidence="1">Belongs to the virb1 family.</text>
</comment>
<feature type="domain" description="Transglycosylase SLT" evidence="2">
    <location>
        <begin position="13"/>
        <end position="129"/>
    </location>
</feature>
<dbReference type="OrthoDB" id="7261425at2"/>
<protein>
    <submittedName>
        <fullName evidence="3">Transglycosylase</fullName>
    </submittedName>
</protein>
<evidence type="ECO:0000259" key="2">
    <source>
        <dbReference type="Pfam" id="PF01464"/>
    </source>
</evidence>